<dbReference type="AlphaFoldDB" id="X1V868"/>
<organism evidence="1">
    <name type="scientific">marine sediment metagenome</name>
    <dbReference type="NCBI Taxonomy" id="412755"/>
    <lineage>
        <taxon>unclassified sequences</taxon>
        <taxon>metagenomes</taxon>
        <taxon>ecological metagenomes</taxon>
    </lineage>
</organism>
<evidence type="ECO:0000313" key="1">
    <source>
        <dbReference type="EMBL" id="GAJ08906.1"/>
    </source>
</evidence>
<protein>
    <submittedName>
        <fullName evidence="1">Uncharacterized protein</fullName>
    </submittedName>
</protein>
<sequence>MDKQKYEKVVNGIIRVFRDIFPVSNRVCLAGDRGLFGVSS</sequence>
<comment type="caution">
    <text evidence="1">The sequence shown here is derived from an EMBL/GenBank/DDBJ whole genome shotgun (WGS) entry which is preliminary data.</text>
</comment>
<feature type="non-terminal residue" evidence="1">
    <location>
        <position position="40"/>
    </location>
</feature>
<gene>
    <name evidence="1" type="ORF">S12H4_41741</name>
</gene>
<accession>X1V868</accession>
<proteinExistence type="predicted"/>
<reference evidence="1" key="1">
    <citation type="journal article" date="2014" name="Front. Microbiol.">
        <title>High frequency of phylogenetically diverse reductive dehalogenase-homologous genes in deep subseafloor sedimentary metagenomes.</title>
        <authorList>
            <person name="Kawai M."/>
            <person name="Futagami T."/>
            <person name="Toyoda A."/>
            <person name="Takaki Y."/>
            <person name="Nishi S."/>
            <person name="Hori S."/>
            <person name="Arai W."/>
            <person name="Tsubouchi T."/>
            <person name="Morono Y."/>
            <person name="Uchiyama I."/>
            <person name="Ito T."/>
            <person name="Fujiyama A."/>
            <person name="Inagaki F."/>
            <person name="Takami H."/>
        </authorList>
    </citation>
    <scope>NUCLEOTIDE SEQUENCE</scope>
    <source>
        <strain evidence="1">Expedition CK06-06</strain>
    </source>
</reference>
<dbReference type="EMBL" id="BARW01025467">
    <property type="protein sequence ID" value="GAJ08906.1"/>
    <property type="molecule type" value="Genomic_DNA"/>
</dbReference>
<name>X1V868_9ZZZZ</name>